<dbReference type="EMBL" id="JAFBEH010000041">
    <property type="protein sequence ID" value="MBM7643396.1"/>
    <property type="molecule type" value="Genomic_DNA"/>
</dbReference>
<evidence type="ECO:0000313" key="1">
    <source>
        <dbReference type="EMBL" id="MBM7643396.1"/>
    </source>
</evidence>
<reference evidence="1 2" key="1">
    <citation type="submission" date="2021-01" db="EMBL/GenBank/DDBJ databases">
        <title>Genomic Encyclopedia of Type Strains, Phase IV (KMG-IV): sequencing the most valuable type-strain genomes for metagenomic binning, comparative biology and taxonomic classification.</title>
        <authorList>
            <person name="Goeker M."/>
        </authorList>
    </citation>
    <scope>NUCLEOTIDE SEQUENCE [LARGE SCALE GENOMIC DNA]</scope>
    <source>
        <strain evidence="1 2">DSM 27382</strain>
    </source>
</reference>
<evidence type="ECO:0000313" key="2">
    <source>
        <dbReference type="Proteomes" id="UP000697472"/>
    </source>
</evidence>
<organism evidence="1 2">
    <name type="scientific">Streptococcus loxodontisalivarius</name>
    <dbReference type="NCBI Taxonomy" id="1349415"/>
    <lineage>
        <taxon>Bacteria</taxon>
        <taxon>Bacillati</taxon>
        <taxon>Bacillota</taxon>
        <taxon>Bacilli</taxon>
        <taxon>Lactobacillales</taxon>
        <taxon>Streptococcaceae</taxon>
        <taxon>Streptococcus</taxon>
    </lineage>
</organism>
<dbReference type="Proteomes" id="UP000697472">
    <property type="component" value="Unassembled WGS sequence"/>
</dbReference>
<keyword evidence="2" id="KW-1185">Reference proteome</keyword>
<comment type="caution">
    <text evidence="1">The sequence shown here is derived from an EMBL/GenBank/DDBJ whole genome shotgun (WGS) entry which is preliminary data.</text>
</comment>
<gene>
    <name evidence="1" type="ORF">JOC28_001704</name>
</gene>
<protein>
    <submittedName>
        <fullName evidence="1">Uncharacterized protein</fullName>
    </submittedName>
</protein>
<accession>A0ABS2PTM6</accession>
<proteinExistence type="predicted"/>
<name>A0ABS2PTM6_9STRE</name>
<sequence>MFEYVSLFLDRISRSPEERYQELLDAHSDWIDKIPHHF</sequence>